<keyword evidence="1" id="KW-1133">Transmembrane helix</keyword>
<dbReference type="InterPro" id="IPR029063">
    <property type="entry name" value="SAM-dependent_MTases_sf"/>
</dbReference>
<dbReference type="AlphaFoldDB" id="A0A1M5KE34"/>
<keyword evidence="1" id="KW-0472">Membrane</keyword>
<feature type="transmembrane region" description="Helical" evidence="1">
    <location>
        <begin position="21"/>
        <end position="40"/>
    </location>
</feature>
<dbReference type="Proteomes" id="UP000184041">
    <property type="component" value="Unassembled WGS sequence"/>
</dbReference>
<evidence type="ECO:0000256" key="1">
    <source>
        <dbReference type="SAM" id="Phobius"/>
    </source>
</evidence>
<accession>A0A1M5KE34</accession>
<dbReference type="PANTHER" id="PTHR43861">
    <property type="entry name" value="TRANS-ACONITATE 2-METHYLTRANSFERASE-RELATED"/>
    <property type="match status" value="1"/>
</dbReference>
<dbReference type="GO" id="GO:0008168">
    <property type="term" value="F:methyltransferase activity"/>
    <property type="evidence" value="ECO:0007669"/>
    <property type="project" value="UniProtKB-KW"/>
</dbReference>
<feature type="domain" description="Methyltransferase type 12" evidence="2">
    <location>
        <begin position="61"/>
        <end position="157"/>
    </location>
</feature>
<organism evidence="3 4">
    <name type="scientific">Fodinibius roseus</name>
    <dbReference type="NCBI Taxonomy" id="1194090"/>
    <lineage>
        <taxon>Bacteria</taxon>
        <taxon>Pseudomonadati</taxon>
        <taxon>Balneolota</taxon>
        <taxon>Balneolia</taxon>
        <taxon>Balneolales</taxon>
        <taxon>Balneolaceae</taxon>
        <taxon>Fodinibius</taxon>
    </lineage>
</organism>
<evidence type="ECO:0000313" key="3">
    <source>
        <dbReference type="EMBL" id="SHG50965.1"/>
    </source>
</evidence>
<dbReference type="EMBL" id="FQUS01000031">
    <property type="protein sequence ID" value="SHG50965.1"/>
    <property type="molecule type" value="Genomic_DNA"/>
</dbReference>
<dbReference type="RefSeq" id="WP_084088453.1">
    <property type="nucleotide sequence ID" value="NZ_FQUS01000031.1"/>
</dbReference>
<dbReference type="SUPFAM" id="SSF53335">
    <property type="entry name" value="S-adenosyl-L-methionine-dependent methyltransferases"/>
    <property type="match status" value="1"/>
</dbReference>
<name>A0A1M5KE34_9BACT</name>
<proteinExistence type="predicted"/>
<dbReference type="Gene3D" id="3.40.50.150">
    <property type="entry name" value="Vaccinia Virus protein VP39"/>
    <property type="match status" value="1"/>
</dbReference>
<keyword evidence="3" id="KW-0489">Methyltransferase</keyword>
<evidence type="ECO:0000259" key="2">
    <source>
        <dbReference type="Pfam" id="PF08242"/>
    </source>
</evidence>
<keyword evidence="3" id="KW-0808">Transferase</keyword>
<feature type="transmembrane region" description="Helical" evidence="1">
    <location>
        <begin position="230"/>
        <end position="255"/>
    </location>
</feature>
<keyword evidence="4" id="KW-1185">Reference proteome</keyword>
<dbReference type="InterPro" id="IPR013217">
    <property type="entry name" value="Methyltransf_12"/>
</dbReference>
<dbReference type="GO" id="GO:0032259">
    <property type="term" value="P:methylation"/>
    <property type="evidence" value="ECO:0007669"/>
    <property type="project" value="UniProtKB-KW"/>
</dbReference>
<dbReference type="STRING" id="1194090.SAMN05443144_13114"/>
<protein>
    <submittedName>
        <fullName evidence="3">Methyltransferase domain-containing protein</fullName>
    </submittedName>
</protein>
<sequence>MSRIAYDPVKDRFADIIRKSRGLRTLFYMLLDLFFLRSWYVRRLLKNYATPFDEQGSWTMLDAGSGFGQYDRFILQQFPNATVHAVDVKTGYLEDCKYYFHGEIEGGRISFRQQNLLELDEVSTFDFAICVDVLEHIEEDLQVMNNIHRALKKGGYFLMHSPSVYSEEDAGEEDSFVDEHARTGYSKEDIRRKLESAGFRPVDVAYTYGSKGHLAWELLIKYPMLWLTKIGLWALPVMAVYYVPTLPVSLVLMWLDLHDRNEKGAGVYALARKE</sequence>
<evidence type="ECO:0000313" key="4">
    <source>
        <dbReference type="Proteomes" id="UP000184041"/>
    </source>
</evidence>
<dbReference type="OrthoDB" id="1523195at2"/>
<gene>
    <name evidence="3" type="ORF">SAMN05443144_13114</name>
</gene>
<reference evidence="3 4" key="1">
    <citation type="submission" date="2016-11" db="EMBL/GenBank/DDBJ databases">
        <authorList>
            <person name="Jaros S."/>
            <person name="Januszkiewicz K."/>
            <person name="Wedrychowicz H."/>
        </authorList>
    </citation>
    <scope>NUCLEOTIDE SEQUENCE [LARGE SCALE GENOMIC DNA]</scope>
    <source>
        <strain evidence="3 4">DSM 21986</strain>
    </source>
</reference>
<dbReference type="Pfam" id="PF08242">
    <property type="entry name" value="Methyltransf_12"/>
    <property type="match status" value="1"/>
</dbReference>
<dbReference type="CDD" id="cd02440">
    <property type="entry name" value="AdoMet_MTases"/>
    <property type="match status" value="1"/>
</dbReference>
<keyword evidence="1" id="KW-0812">Transmembrane</keyword>